<evidence type="ECO:0000313" key="2">
    <source>
        <dbReference type="EMBL" id="MBB5575670.1"/>
    </source>
</evidence>
<proteinExistence type="predicted"/>
<dbReference type="AlphaFoldDB" id="A0A7W8XUJ9"/>
<name>A0A7W8XUJ9_9HYPH</name>
<dbReference type="Proteomes" id="UP000549882">
    <property type="component" value="Unassembled WGS sequence"/>
</dbReference>
<sequence length="105" mass="11885">MAGRQADLVILDGKKFPLFAALDIATGAVIGHGYKRHRATEFLDLLKRIDAEMPNGPDVRLVMDNYATHKTPRIKAWLARRPHWHVHFTPTSASWINQVERGSQS</sequence>
<dbReference type="InterPro" id="IPR038717">
    <property type="entry name" value="Tc1-like_DDE_dom"/>
</dbReference>
<evidence type="ECO:0000313" key="3">
    <source>
        <dbReference type="EMBL" id="MBB5576604.1"/>
    </source>
</evidence>
<gene>
    <name evidence="2" type="ORF">GGD50_004305</name>
    <name evidence="3" type="ORF">GGD50_005249</name>
</gene>
<dbReference type="EMBL" id="JACHBI010000009">
    <property type="protein sequence ID" value="MBB5575670.1"/>
    <property type="molecule type" value="Genomic_DNA"/>
</dbReference>
<evidence type="ECO:0000313" key="4">
    <source>
        <dbReference type="Proteomes" id="UP000549882"/>
    </source>
</evidence>
<evidence type="ECO:0000259" key="1">
    <source>
        <dbReference type="Pfam" id="PF13358"/>
    </source>
</evidence>
<dbReference type="InterPro" id="IPR012337">
    <property type="entry name" value="RNaseH-like_sf"/>
</dbReference>
<accession>A0A7W8XUJ9</accession>
<dbReference type="Pfam" id="PF13358">
    <property type="entry name" value="DDE_3"/>
    <property type="match status" value="1"/>
</dbReference>
<dbReference type="EMBL" id="JACHBI010000013">
    <property type="protein sequence ID" value="MBB5576604.1"/>
    <property type="molecule type" value="Genomic_DNA"/>
</dbReference>
<organism evidence="2 4">
    <name type="scientific">Rhizobium paranaense</name>
    <dbReference type="NCBI Taxonomy" id="1650438"/>
    <lineage>
        <taxon>Bacteria</taxon>
        <taxon>Pseudomonadati</taxon>
        <taxon>Pseudomonadota</taxon>
        <taxon>Alphaproteobacteria</taxon>
        <taxon>Hyphomicrobiales</taxon>
        <taxon>Rhizobiaceae</taxon>
        <taxon>Rhizobium/Agrobacterium group</taxon>
        <taxon>Rhizobium</taxon>
    </lineage>
</organism>
<dbReference type="SUPFAM" id="SSF53098">
    <property type="entry name" value="Ribonuclease H-like"/>
    <property type="match status" value="1"/>
</dbReference>
<comment type="caution">
    <text evidence="2">The sequence shown here is derived from an EMBL/GenBank/DDBJ whole genome shotgun (WGS) entry which is preliminary data.</text>
</comment>
<feature type="domain" description="Tc1-like transposase DDE" evidence="1">
    <location>
        <begin position="14"/>
        <end position="101"/>
    </location>
</feature>
<keyword evidence="4" id="KW-1185">Reference proteome</keyword>
<reference evidence="2 4" key="1">
    <citation type="submission" date="2020-08" db="EMBL/GenBank/DDBJ databases">
        <title>Genomic Encyclopedia of Type Strains, Phase IV (KMG-V): Genome sequencing to study the core and pangenomes of soil and plant-associated prokaryotes.</title>
        <authorList>
            <person name="Whitman W."/>
        </authorList>
    </citation>
    <scope>NUCLEOTIDE SEQUENCE [LARGE SCALE GENOMIC DNA]</scope>
    <source>
        <strain evidence="2 4">SEMIA 4064</strain>
    </source>
</reference>
<protein>
    <submittedName>
        <fullName evidence="2">Transposase</fullName>
    </submittedName>
</protein>